<dbReference type="Proteomes" id="UP000242146">
    <property type="component" value="Unassembled WGS sequence"/>
</dbReference>
<dbReference type="Gene3D" id="3.30.420.150">
    <property type="entry name" value="Exopolyphosphatase. Domain 2"/>
    <property type="match status" value="1"/>
</dbReference>
<comment type="function">
    <text evidence="3">After transfer of sugars to endogenous macromolecular acceptors, the enzyme converts nucleoside diphosphates to nucleoside monophosphates which in turn exit the Golgi lumen in a coupled antiporter reaction, allowing entry of additional nucleotide sugar from the cytosol.</text>
</comment>
<dbReference type="OrthoDB" id="6372431at2759"/>
<comment type="similarity">
    <text evidence="1 7">Belongs to the GDA1/CD39 NTPase family.</text>
</comment>
<dbReference type="GO" id="GO:0004382">
    <property type="term" value="F:GDP phosphatase activity"/>
    <property type="evidence" value="ECO:0007669"/>
    <property type="project" value="UniProtKB-EC"/>
</dbReference>
<evidence type="ECO:0000313" key="8">
    <source>
        <dbReference type="EMBL" id="ORX55636.1"/>
    </source>
</evidence>
<dbReference type="CDD" id="cd24040">
    <property type="entry name" value="ASKHA_NBD_GDA1"/>
    <property type="match status" value="1"/>
</dbReference>
<sequence length="404" mass="44617">MIDAGSSGSRVHVYRFNFCKKEPQLEDEVFHMLKPGLSSYKDDPAAAAHSLDELMQIAVKNVPSEFHHCTPLAVKATAGLRLLGKDISDRILSKVRSHLETSYPFPIAGDDGVAIMDGSDEGVYAWITVNYLLGKLDPAKRGTSAAVFDLGGASTQVVFEPSKEMIQGEHKYTLNYGEGDPFVLYQHSYLGFGLNEARKHIKEAIVDLWKDQWSSSSPLYHPCLPLNHSETITTTKGQGNDETTMEFQLVGTGAGAAQCRAVLEPLFRKDECQTSPCAFNGVYQPSLTDAFSQRDLFVFSFFYDLTQPLGMPKEFSVAELGSLAQRVCDGQAEQYFRHVPDASILLQKPDLCLELTYLYSLLKTGYDLPSDRIVRTAQKIKGMETGWCLGASIAMIDAQPICKA</sequence>
<dbReference type="GO" id="GO:0009134">
    <property type="term" value="P:nucleoside diphosphate catabolic process"/>
    <property type="evidence" value="ECO:0007669"/>
    <property type="project" value="TreeGrafter"/>
</dbReference>
<dbReference type="EC" id="3.6.1.42" evidence="4"/>
<reference evidence="8 9" key="1">
    <citation type="submission" date="2016-07" db="EMBL/GenBank/DDBJ databases">
        <title>Pervasive Adenine N6-methylation of Active Genes in Fungi.</title>
        <authorList>
            <consortium name="DOE Joint Genome Institute"/>
            <person name="Mondo S.J."/>
            <person name="Dannebaum R.O."/>
            <person name="Kuo R.C."/>
            <person name="Labutti K."/>
            <person name="Haridas S."/>
            <person name="Kuo A."/>
            <person name="Salamov A."/>
            <person name="Ahrendt S.R."/>
            <person name="Lipzen A."/>
            <person name="Sullivan W."/>
            <person name="Andreopoulos W.B."/>
            <person name="Clum A."/>
            <person name="Lindquist E."/>
            <person name="Daum C."/>
            <person name="Ramamoorthy G.K."/>
            <person name="Gryganskyi A."/>
            <person name="Culley D."/>
            <person name="Magnuson J.K."/>
            <person name="James T.Y."/>
            <person name="O'Malley M.A."/>
            <person name="Stajich J.E."/>
            <person name="Spatafora J.W."/>
            <person name="Visel A."/>
            <person name="Grigoriev I.V."/>
        </authorList>
    </citation>
    <scope>NUCLEOTIDE SEQUENCE [LARGE SCALE GENOMIC DNA]</scope>
    <source>
        <strain evidence="8 9">NRRL 3301</strain>
    </source>
</reference>
<keyword evidence="6" id="KW-0547">Nucleotide-binding</keyword>
<keyword evidence="9" id="KW-1185">Reference proteome</keyword>
<dbReference type="Gene3D" id="3.30.420.40">
    <property type="match status" value="1"/>
</dbReference>
<evidence type="ECO:0000256" key="3">
    <source>
        <dbReference type="ARBA" id="ARBA00037742"/>
    </source>
</evidence>
<gene>
    <name evidence="8" type="ORF">DM01DRAFT_1362595</name>
</gene>
<dbReference type="GO" id="GO:0006487">
    <property type="term" value="P:protein N-linked glycosylation"/>
    <property type="evidence" value="ECO:0007669"/>
    <property type="project" value="TreeGrafter"/>
</dbReference>
<comment type="caution">
    <text evidence="8">The sequence shown here is derived from an EMBL/GenBank/DDBJ whole genome shotgun (WGS) entry which is preliminary data.</text>
</comment>
<dbReference type="AlphaFoldDB" id="A0A1X2GK38"/>
<dbReference type="Pfam" id="PF01150">
    <property type="entry name" value="GDA1_CD39"/>
    <property type="match status" value="1"/>
</dbReference>
<evidence type="ECO:0000256" key="2">
    <source>
        <dbReference type="ARBA" id="ARBA00022801"/>
    </source>
</evidence>
<name>A0A1X2GK38_9FUNG</name>
<dbReference type="PANTHER" id="PTHR11782:SF83">
    <property type="entry name" value="GUANOSINE-DIPHOSPHATASE"/>
    <property type="match status" value="1"/>
</dbReference>
<protein>
    <recommendedName>
        <fullName evidence="4">guanosine-diphosphatase</fullName>
        <ecNumber evidence="4">3.6.1.42</ecNumber>
    </recommendedName>
</protein>
<evidence type="ECO:0000313" key="9">
    <source>
        <dbReference type="Proteomes" id="UP000242146"/>
    </source>
</evidence>
<dbReference type="GO" id="GO:0005794">
    <property type="term" value="C:Golgi apparatus"/>
    <property type="evidence" value="ECO:0007669"/>
    <property type="project" value="TreeGrafter"/>
</dbReference>
<dbReference type="InterPro" id="IPR000407">
    <property type="entry name" value="GDA1_CD39_NTPase"/>
</dbReference>
<evidence type="ECO:0000256" key="1">
    <source>
        <dbReference type="ARBA" id="ARBA00009283"/>
    </source>
</evidence>
<dbReference type="GO" id="GO:0005524">
    <property type="term" value="F:ATP binding"/>
    <property type="evidence" value="ECO:0007669"/>
    <property type="project" value="UniProtKB-KW"/>
</dbReference>
<dbReference type="GO" id="GO:0016020">
    <property type="term" value="C:membrane"/>
    <property type="evidence" value="ECO:0007669"/>
    <property type="project" value="TreeGrafter"/>
</dbReference>
<keyword evidence="2 7" id="KW-0378">Hydrolase</keyword>
<feature type="binding site" evidence="6">
    <location>
        <begin position="152"/>
        <end position="156"/>
    </location>
    <ligand>
        <name>ATP</name>
        <dbReference type="ChEBI" id="CHEBI:30616"/>
    </ligand>
</feature>
<dbReference type="PANTHER" id="PTHR11782">
    <property type="entry name" value="ADENOSINE/GUANOSINE DIPHOSPHATASE"/>
    <property type="match status" value="1"/>
</dbReference>
<evidence type="ECO:0000256" key="7">
    <source>
        <dbReference type="RuleBase" id="RU003833"/>
    </source>
</evidence>
<dbReference type="EMBL" id="MCGT01000011">
    <property type="protein sequence ID" value="ORX55636.1"/>
    <property type="molecule type" value="Genomic_DNA"/>
</dbReference>
<accession>A0A1X2GK38</accession>
<proteinExistence type="inferred from homology"/>
<evidence type="ECO:0000256" key="4">
    <source>
        <dbReference type="ARBA" id="ARBA00038903"/>
    </source>
</evidence>
<evidence type="ECO:0000256" key="5">
    <source>
        <dbReference type="PIRSR" id="PIRSR600407-1"/>
    </source>
</evidence>
<feature type="active site" description="Proton acceptor" evidence="5">
    <location>
        <position position="121"/>
    </location>
</feature>
<dbReference type="GO" id="GO:0017111">
    <property type="term" value="F:ribonucleoside triphosphate phosphatase activity"/>
    <property type="evidence" value="ECO:0007669"/>
    <property type="project" value="TreeGrafter"/>
</dbReference>
<dbReference type="GO" id="GO:0045134">
    <property type="term" value="F:UDP phosphatase activity"/>
    <property type="evidence" value="ECO:0007669"/>
    <property type="project" value="TreeGrafter"/>
</dbReference>
<evidence type="ECO:0000256" key="6">
    <source>
        <dbReference type="PIRSR" id="PIRSR600407-2"/>
    </source>
</evidence>
<keyword evidence="6" id="KW-0067">ATP-binding</keyword>
<dbReference type="STRING" id="101127.A0A1X2GK38"/>
<organism evidence="8 9">
    <name type="scientific">Hesseltinella vesiculosa</name>
    <dbReference type="NCBI Taxonomy" id="101127"/>
    <lineage>
        <taxon>Eukaryota</taxon>
        <taxon>Fungi</taxon>
        <taxon>Fungi incertae sedis</taxon>
        <taxon>Mucoromycota</taxon>
        <taxon>Mucoromycotina</taxon>
        <taxon>Mucoromycetes</taxon>
        <taxon>Mucorales</taxon>
        <taxon>Cunninghamellaceae</taxon>
        <taxon>Hesseltinella</taxon>
    </lineage>
</organism>
<dbReference type="PROSITE" id="PS01238">
    <property type="entry name" value="GDA1_CD39_NTPASE"/>
    <property type="match status" value="1"/>
</dbReference>